<organism evidence="2 3">
    <name type="scientific">Armillaria ostoyae</name>
    <name type="common">Armillaria root rot fungus</name>
    <dbReference type="NCBI Taxonomy" id="47428"/>
    <lineage>
        <taxon>Eukaryota</taxon>
        <taxon>Fungi</taxon>
        <taxon>Dikarya</taxon>
        <taxon>Basidiomycota</taxon>
        <taxon>Agaricomycotina</taxon>
        <taxon>Agaricomycetes</taxon>
        <taxon>Agaricomycetidae</taxon>
        <taxon>Agaricales</taxon>
        <taxon>Marasmiineae</taxon>
        <taxon>Physalacriaceae</taxon>
        <taxon>Armillaria</taxon>
    </lineage>
</organism>
<accession>A0A284S3P2</accession>
<keyword evidence="3" id="KW-1185">Reference proteome</keyword>
<evidence type="ECO:0000313" key="3">
    <source>
        <dbReference type="Proteomes" id="UP000219338"/>
    </source>
</evidence>
<gene>
    <name evidence="2" type="ORF">ARMOST_19106</name>
</gene>
<dbReference type="Proteomes" id="UP000219338">
    <property type="component" value="Unassembled WGS sequence"/>
</dbReference>
<feature type="region of interest" description="Disordered" evidence="1">
    <location>
        <begin position="1"/>
        <end position="33"/>
    </location>
</feature>
<dbReference type="EMBL" id="FUEG01000029">
    <property type="protein sequence ID" value="SJL15604.1"/>
    <property type="molecule type" value="Genomic_DNA"/>
</dbReference>
<feature type="compositionally biased region" description="Basic and acidic residues" evidence="1">
    <location>
        <begin position="19"/>
        <end position="33"/>
    </location>
</feature>
<dbReference type="AlphaFoldDB" id="A0A284S3P2"/>
<protein>
    <submittedName>
        <fullName evidence="2">Uncharacterized protein</fullName>
    </submittedName>
</protein>
<evidence type="ECO:0000256" key="1">
    <source>
        <dbReference type="SAM" id="MobiDB-lite"/>
    </source>
</evidence>
<name>A0A284S3P2_ARMOS</name>
<reference evidence="3" key="1">
    <citation type="journal article" date="2017" name="Nat. Ecol. Evol.">
        <title>Genome expansion and lineage-specific genetic innovations in the forest pathogenic fungi Armillaria.</title>
        <authorList>
            <person name="Sipos G."/>
            <person name="Prasanna A.N."/>
            <person name="Walter M.C."/>
            <person name="O'Connor E."/>
            <person name="Balint B."/>
            <person name="Krizsan K."/>
            <person name="Kiss B."/>
            <person name="Hess J."/>
            <person name="Varga T."/>
            <person name="Slot J."/>
            <person name="Riley R."/>
            <person name="Boka B."/>
            <person name="Rigling D."/>
            <person name="Barry K."/>
            <person name="Lee J."/>
            <person name="Mihaltcheva S."/>
            <person name="LaButti K."/>
            <person name="Lipzen A."/>
            <person name="Waldron R."/>
            <person name="Moloney N.M."/>
            <person name="Sperisen C."/>
            <person name="Kredics L."/>
            <person name="Vagvoelgyi C."/>
            <person name="Patrignani A."/>
            <person name="Fitzpatrick D."/>
            <person name="Nagy I."/>
            <person name="Doyle S."/>
            <person name="Anderson J.B."/>
            <person name="Grigoriev I.V."/>
            <person name="Gueldener U."/>
            <person name="Muensterkoetter M."/>
            <person name="Nagy L.G."/>
        </authorList>
    </citation>
    <scope>NUCLEOTIDE SEQUENCE [LARGE SCALE GENOMIC DNA]</scope>
    <source>
        <strain evidence="3">C18/9</strain>
    </source>
</reference>
<evidence type="ECO:0000313" key="2">
    <source>
        <dbReference type="EMBL" id="SJL15604.1"/>
    </source>
</evidence>
<proteinExistence type="predicted"/>
<sequence>MPLKVTEILPNSGDMVPRATEEKGDLKDARYVN</sequence>